<dbReference type="Proteomes" id="UP000256645">
    <property type="component" value="Unassembled WGS sequence"/>
</dbReference>
<dbReference type="Pfam" id="PF21762">
    <property type="entry name" value="DEDDh_C"/>
    <property type="match status" value="1"/>
</dbReference>
<feature type="region of interest" description="Disordered" evidence="1">
    <location>
        <begin position="220"/>
        <end position="251"/>
    </location>
</feature>
<feature type="compositionally biased region" description="Basic and acidic residues" evidence="1">
    <location>
        <begin position="227"/>
        <end position="239"/>
    </location>
</feature>
<dbReference type="EMBL" id="PDLM01000009">
    <property type="protein sequence ID" value="RDW69557.1"/>
    <property type="molecule type" value="Genomic_DNA"/>
</dbReference>
<evidence type="ECO:0000256" key="1">
    <source>
        <dbReference type="SAM" id="MobiDB-lite"/>
    </source>
</evidence>
<accession>A0A3D8R6D0</accession>
<organism evidence="3 4">
    <name type="scientific">Coleophoma cylindrospora</name>
    <dbReference type="NCBI Taxonomy" id="1849047"/>
    <lineage>
        <taxon>Eukaryota</taxon>
        <taxon>Fungi</taxon>
        <taxon>Dikarya</taxon>
        <taxon>Ascomycota</taxon>
        <taxon>Pezizomycotina</taxon>
        <taxon>Leotiomycetes</taxon>
        <taxon>Helotiales</taxon>
        <taxon>Dermateaceae</taxon>
        <taxon>Coleophoma</taxon>
    </lineage>
</organism>
<evidence type="ECO:0000259" key="2">
    <source>
        <dbReference type="Pfam" id="PF21762"/>
    </source>
</evidence>
<comment type="caution">
    <text evidence="3">The sequence shown here is derived from an EMBL/GenBank/DDBJ whole genome shotgun (WGS) entry which is preliminary data.</text>
</comment>
<keyword evidence="4" id="KW-1185">Reference proteome</keyword>
<evidence type="ECO:0000313" key="3">
    <source>
        <dbReference type="EMBL" id="RDW69557.1"/>
    </source>
</evidence>
<gene>
    <name evidence="3" type="ORF">BP6252_08577</name>
</gene>
<proteinExistence type="predicted"/>
<dbReference type="InterPro" id="IPR048519">
    <property type="entry name" value="Gfd2/YDR514C-like_C"/>
</dbReference>
<reference evidence="3 4" key="1">
    <citation type="journal article" date="2018" name="IMA Fungus">
        <title>IMA Genome-F 9: Draft genome sequence of Annulohypoxylon stygium, Aspergillus mulundensis, Berkeleyomyces basicola (syn. Thielaviopsis basicola), Ceratocystis smalleyi, two Cercospora beticola strains, Coleophoma cylindrospora, Fusarium fracticaudum, Phialophora cf. hyalina, and Morchella septimelata.</title>
        <authorList>
            <person name="Wingfield B.D."/>
            <person name="Bills G.F."/>
            <person name="Dong Y."/>
            <person name="Huang W."/>
            <person name="Nel W.J."/>
            <person name="Swalarsk-Parry B.S."/>
            <person name="Vaghefi N."/>
            <person name="Wilken P.M."/>
            <person name="An Z."/>
            <person name="de Beer Z.W."/>
            <person name="De Vos L."/>
            <person name="Chen L."/>
            <person name="Duong T.A."/>
            <person name="Gao Y."/>
            <person name="Hammerbacher A."/>
            <person name="Kikkert J.R."/>
            <person name="Li Y."/>
            <person name="Li H."/>
            <person name="Li K."/>
            <person name="Li Q."/>
            <person name="Liu X."/>
            <person name="Ma X."/>
            <person name="Naidoo K."/>
            <person name="Pethybridge S.J."/>
            <person name="Sun J."/>
            <person name="Steenkamp E.T."/>
            <person name="van der Nest M.A."/>
            <person name="van Wyk S."/>
            <person name="Wingfield M.J."/>
            <person name="Xiong C."/>
            <person name="Yue Q."/>
            <person name="Zhang X."/>
        </authorList>
    </citation>
    <scope>NUCLEOTIDE SEQUENCE [LARGE SCALE GENOMIC DNA]</scope>
    <source>
        <strain evidence="3 4">BP6252</strain>
    </source>
</reference>
<dbReference type="OrthoDB" id="5953249at2759"/>
<feature type="compositionally biased region" description="Basic residues" evidence="1">
    <location>
        <begin position="240"/>
        <end position="251"/>
    </location>
</feature>
<dbReference type="AlphaFoldDB" id="A0A3D8R6D0"/>
<sequence>MTEHDALSYKGTFREEVLWLRCIFGLDNISSSETTLLPQRLLALPTILESTIKDVILIAIDVEAKLSNQGKQLDLSKNFQVGLSILDTRLLPSILSTSTTEDGYQDLLFLKNIGLDLLPICILDIQKVSQTVLQVTRRQSLEQLVTILGCPFKYLHIGGNDANFTLRALLMLVVKDSEYNLTGLRKLLLSVLQEIAQSTMLNSTTWLDKPDEEDWKRLQESKFTTTEQERQEKNKEKSARKLAKKRWKKST</sequence>
<dbReference type="STRING" id="1849047.A0A3D8R6D0"/>
<evidence type="ECO:0000313" key="4">
    <source>
        <dbReference type="Proteomes" id="UP000256645"/>
    </source>
</evidence>
<feature type="domain" description="Gfd2/YDR514C-like C-terminal" evidence="2">
    <location>
        <begin position="102"/>
        <end position="171"/>
    </location>
</feature>
<name>A0A3D8R6D0_9HELO</name>
<protein>
    <recommendedName>
        <fullName evidence="2">Gfd2/YDR514C-like C-terminal domain-containing protein</fullName>
    </recommendedName>
</protein>